<dbReference type="RefSeq" id="WP_204659793.1">
    <property type="nucleotide sequence ID" value="NZ_CP056775.1"/>
</dbReference>
<dbReference type="SUPFAM" id="SSF56214">
    <property type="entry name" value="4'-phosphopantetheinyl transferase"/>
    <property type="match status" value="2"/>
</dbReference>
<organism evidence="4 5">
    <name type="scientific">Dyadobacter sandarakinus</name>
    <dbReference type="NCBI Taxonomy" id="2747268"/>
    <lineage>
        <taxon>Bacteria</taxon>
        <taxon>Pseudomonadati</taxon>
        <taxon>Bacteroidota</taxon>
        <taxon>Cytophagia</taxon>
        <taxon>Cytophagales</taxon>
        <taxon>Spirosomataceae</taxon>
        <taxon>Dyadobacter</taxon>
    </lineage>
</organism>
<dbReference type="InterPro" id="IPR037143">
    <property type="entry name" value="4-PPantetheinyl_Trfase_dom_sf"/>
</dbReference>
<evidence type="ECO:0000313" key="5">
    <source>
        <dbReference type="Proteomes" id="UP000612680"/>
    </source>
</evidence>
<gene>
    <name evidence="4" type="ORF">HWI92_23275</name>
</gene>
<evidence type="ECO:0000256" key="2">
    <source>
        <dbReference type="ARBA" id="ARBA00022679"/>
    </source>
</evidence>
<dbReference type="PANTHER" id="PTHR12215:SF10">
    <property type="entry name" value="L-AMINOADIPATE-SEMIALDEHYDE DEHYDROGENASE-PHOSPHOPANTETHEINYL TRANSFERASE"/>
    <property type="match status" value="1"/>
</dbReference>
<protein>
    <submittedName>
        <fullName evidence="4">4'-phosphopantetheinyl transferase superfamily protein</fullName>
    </submittedName>
</protein>
<accession>A0ABX7IBY9</accession>
<keyword evidence="5" id="KW-1185">Reference proteome</keyword>
<comment type="similarity">
    <text evidence="1">Belongs to the P-Pant transferase superfamily. Gsp/Sfp/HetI/AcpT family.</text>
</comment>
<evidence type="ECO:0000256" key="1">
    <source>
        <dbReference type="ARBA" id="ARBA00010990"/>
    </source>
</evidence>
<dbReference type="InterPro" id="IPR008278">
    <property type="entry name" value="4-PPantetheinyl_Trfase_dom"/>
</dbReference>
<proteinExistence type="inferred from homology"/>
<dbReference type="Gene3D" id="3.90.470.20">
    <property type="entry name" value="4'-phosphopantetheinyl transferase domain"/>
    <property type="match status" value="1"/>
</dbReference>
<evidence type="ECO:0000259" key="3">
    <source>
        <dbReference type="Pfam" id="PF01648"/>
    </source>
</evidence>
<sequence length="209" mass="23993">MPLVHSETIGEHCTLLLWKLTETEDVLRKSLGSTFNSDELGLISHPQKRREWLASRMLVKTLVEQFGIDYMGLHKDEHGKAYLVNNSSHISITHTFEFVAVAINPVSSVGIDMEKEDEKLRRTSRKYLSPSEYAHAADEISPLCMYWCAKEALYKMYGRKKVSFRESIFIQPFTGKHPQLKGILTDELTIIKSDIHLRWFDGHCLAIAL</sequence>
<reference evidence="4 5" key="1">
    <citation type="submission" date="2020-06" db="EMBL/GenBank/DDBJ databases">
        <title>Dyadobacter sandarakinus sp. nov., isolated from the soil of the Arctic Yellow River Station.</title>
        <authorList>
            <person name="Zhang Y."/>
            <person name="Peng F."/>
        </authorList>
    </citation>
    <scope>NUCLEOTIDE SEQUENCE [LARGE SCALE GENOMIC DNA]</scope>
    <source>
        <strain evidence="4 5">Q3-56</strain>
    </source>
</reference>
<dbReference type="EMBL" id="CP056775">
    <property type="protein sequence ID" value="QRR03626.1"/>
    <property type="molecule type" value="Genomic_DNA"/>
</dbReference>
<name>A0ABX7IBY9_9BACT</name>
<dbReference type="Proteomes" id="UP000612680">
    <property type="component" value="Chromosome"/>
</dbReference>
<dbReference type="InterPro" id="IPR050559">
    <property type="entry name" value="P-Pant_transferase_sf"/>
</dbReference>
<evidence type="ECO:0000313" key="4">
    <source>
        <dbReference type="EMBL" id="QRR03626.1"/>
    </source>
</evidence>
<keyword evidence="2 4" id="KW-0808">Transferase</keyword>
<feature type="domain" description="4'-phosphopantetheinyl transferase" evidence="3">
    <location>
        <begin position="108"/>
        <end position="207"/>
    </location>
</feature>
<dbReference type="GO" id="GO:0016740">
    <property type="term" value="F:transferase activity"/>
    <property type="evidence" value="ECO:0007669"/>
    <property type="project" value="UniProtKB-KW"/>
</dbReference>
<dbReference type="Pfam" id="PF01648">
    <property type="entry name" value="ACPS"/>
    <property type="match status" value="1"/>
</dbReference>
<dbReference type="PANTHER" id="PTHR12215">
    <property type="entry name" value="PHOSPHOPANTETHEINE TRANSFERASE"/>
    <property type="match status" value="1"/>
</dbReference>